<dbReference type="GO" id="GO:0005797">
    <property type="term" value="C:Golgi medial cisterna"/>
    <property type="evidence" value="ECO:0007669"/>
    <property type="project" value="TreeGrafter"/>
</dbReference>
<keyword evidence="8 10" id="KW-0472">Membrane</keyword>
<name>A0A1X0P3F0_9TRYP</name>
<organism evidence="11 12">
    <name type="scientific">Trypanosoma theileri</name>
    <dbReference type="NCBI Taxonomy" id="67003"/>
    <lineage>
        <taxon>Eukaryota</taxon>
        <taxon>Discoba</taxon>
        <taxon>Euglenozoa</taxon>
        <taxon>Kinetoplastea</taxon>
        <taxon>Metakinetoplastina</taxon>
        <taxon>Trypanosomatida</taxon>
        <taxon>Trypanosomatidae</taxon>
        <taxon>Trypanosoma</taxon>
    </lineage>
</organism>
<proteinExistence type="inferred from homology"/>
<keyword evidence="7" id="KW-0333">Golgi apparatus</keyword>
<dbReference type="AlphaFoldDB" id="A0A1X0P3F0"/>
<keyword evidence="6 10" id="KW-1133">Transmembrane helix</keyword>
<evidence type="ECO:0000256" key="6">
    <source>
        <dbReference type="ARBA" id="ARBA00022989"/>
    </source>
</evidence>
<evidence type="ECO:0000256" key="10">
    <source>
        <dbReference type="SAM" id="Phobius"/>
    </source>
</evidence>
<dbReference type="PANTHER" id="PTHR21094:SF2">
    <property type="entry name" value="GOLGI SNAP RECEPTOR COMPLEX MEMBER 1"/>
    <property type="match status" value="1"/>
</dbReference>
<comment type="subcellular location">
    <subcellularLocation>
        <location evidence="1">Golgi apparatus membrane</location>
        <topology evidence="1">Single-pass type IV membrane protein</topology>
    </subcellularLocation>
</comment>
<feature type="region of interest" description="Disordered" evidence="9">
    <location>
        <begin position="43"/>
        <end position="76"/>
    </location>
</feature>
<comment type="similarity">
    <text evidence="2">Belongs to the GOSR1 family.</text>
</comment>
<dbReference type="GO" id="GO:0048219">
    <property type="term" value="P:inter-Golgi cisterna vesicle-mediated transport"/>
    <property type="evidence" value="ECO:0007669"/>
    <property type="project" value="TreeGrafter"/>
</dbReference>
<keyword evidence="12" id="KW-1185">Reference proteome</keyword>
<dbReference type="GO" id="GO:0006906">
    <property type="term" value="P:vesicle fusion"/>
    <property type="evidence" value="ECO:0007669"/>
    <property type="project" value="TreeGrafter"/>
</dbReference>
<comment type="caution">
    <text evidence="11">The sequence shown here is derived from an EMBL/GenBank/DDBJ whole genome shotgun (WGS) entry which is preliminary data.</text>
</comment>
<dbReference type="GeneID" id="39983203"/>
<evidence type="ECO:0000256" key="1">
    <source>
        <dbReference type="ARBA" id="ARBA00004409"/>
    </source>
</evidence>
<evidence type="ECO:0000256" key="5">
    <source>
        <dbReference type="ARBA" id="ARBA00022927"/>
    </source>
</evidence>
<dbReference type="STRING" id="67003.A0A1X0P3F0"/>
<dbReference type="GO" id="GO:0031201">
    <property type="term" value="C:SNARE complex"/>
    <property type="evidence" value="ECO:0007669"/>
    <property type="project" value="TreeGrafter"/>
</dbReference>
<feature type="compositionally biased region" description="Polar residues" evidence="9">
    <location>
        <begin position="57"/>
        <end position="72"/>
    </location>
</feature>
<accession>A0A1X0P3F0</accession>
<evidence type="ECO:0000256" key="4">
    <source>
        <dbReference type="ARBA" id="ARBA00022692"/>
    </source>
</evidence>
<protein>
    <submittedName>
        <fullName evidence="11">Golgi SNARE protein-like</fullName>
    </submittedName>
</protein>
<evidence type="ECO:0000256" key="2">
    <source>
        <dbReference type="ARBA" id="ARBA00008473"/>
    </source>
</evidence>
<reference evidence="11 12" key="1">
    <citation type="submission" date="2017-03" db="EMBL/GenBank/DDBJ databases">
        <title>An alternative strategy for trypanosome survival in the mammalian bloodstream revealed through genome and transcriptome analysis of the ubiquitous bovine parasite Trypanosoma (Megatrypanum) theileri.</title>
        <authorList>
            <person name="Kelly S."/>
            <person name="Ivens A."/>
            <person name="Mott A."/>
            <person name="O'Neill E."/>
            <person name="Emms D."/>
            <person name="Macleod O."/>
            <person name="Voorheis P."/>
            <person name="Matthews J."/>
            <person name="Matthews K."/>
            <person name="Carrington M."/>
        </authorList>
    </citation>
    <scope>NUCLEOTIDE SEQUENCE [LARGE SCALE GENOMIC DNA]</scope>
    <source>
        <strain evidence="11">Edinburgh</strain>
    </source>
</reference>
<dbReference type="GO" id="GO:0015031">
    <property type="term" value="P:protein transport"/>
    <property type="evidence" value="ECO:0007669"/>
    <property type="project" value="UniProtKB-KW"/>
</dbReference>
<keyword evidence="4 10" id="KW-0812">Transmembrane</keyword>
<evidence type="ECO:0000256" key="7">
    <source>
        <dbReference type="ARBA" id="ARBA00023034"/>
    </source>
</evidence>
<sequence>MESKQRAWESLRNDARNIDSLIEHQLTALENTARIGDSSNGFGFGSSSSSSSSGGNTIHNTLQTNVSSSSGHSAGDGLAKLEQTQQDFDRQRAELEAALLRFESIVDAMAEVARGLPPASAAHTHTDRFQRLVAEKRRAVQRVVADFRRRREWAELMPAVAGTLAGAGGGGAGGSHDGVRLLVEEQSALRHTQRRVQQILQQAEESREGLRGQRERFMRMEDRVLQIAERVPVIKSVLGRIDSRRRREAVVLGAIVGICLFITVFFI</sequence>
<feature type="compositionally biased region" description="Low complexity" evidence="9">
    <location>
        <begin position="43"/>
        <end position="56"/>
    </location>
</feature>
<dbReference type="Proteomes" id="UP000192257">
    <property type="component" value="Unassembled WGS sequence"/>
</dbReference>
<keyword evidence="5" id="KW-0653">Protein transport</keyword>
<dbReference type="GO" id="GO:0006888">
    <property type="term" value="P:endoplasmic reticulum to Golgi vesicle-mediated transport"/>
    <property type="evidence" value="ECO:0007669"/>
    <property type="project" value="InterPro"/>
</dbReference>
<dbReference type="RefSeq" id="XP_028885447.1">
    <property type="nucleotide sequence ID" value="XM_029023423.1"/>
</dbReference>
<dbReference type="VEuPathDB" id="TriTrypDB:TM35_000063860"/>
<dbReference type="EMBL" id="NBCO01000006">
    <property type="protein sequence ID" value="ORC91381.1"/>
    <property type="molecule type" value="Genomic_DNA"/>
</dbReference>
<keyword evidence="3" id="KW-0813">Transport</keyword>
<dbReference type="OrthoDB" id="422156at2759"/>
<dbReference type="GO" id="GO:0000139">
    <property type="term" value="C:Golgi membrane"/>
    <property type="evidence" value="ECO:0007669"/>
    <property type="project" value="UniProtKB-SubCell"/>
</dbReference>
<dbReference type="PANTHER" id="PTHR21094">
    <property type="entry name" value="GOS-28 SNARE- RELATED"/>
    <property type="match status" value="1"/>
</dbReference>
<evidence type="ECO:0000256" key="3">
    <source>
        <dbReference type="ARBA" id="ARBA00022448"/>
    </source>
</evidence>
<gene>
    <name evidence="11" type="ORF">TM35_000063860</name>
</gene>
<evidence type="ECO:0000256" key="9">
    <source>
        <dbReference type="SAM" id="MobiDB-lite"/>
    </source>
</evidence>
<dbReference type="GO" id="GO:0005801">
    <property type="term" value="C:cis-Golgi network"/>
    <property type="evidence" value="ECO:0007669"/>
    <property type="project" value="InterPro"/>
</dbReference>
<evidence type="ECO:0000313" key="12">
    <source>
        <dbReference type="Proteomes" id="UP000192257"/>
    </source>
</evidence>
<feature type="transmembrane region" description="Helical" evidence="10">
    <location>
        <begin position="249"/>
        <end position="266"/>
    </location>
</feature>
<dbReference type="Pfam" id="PF12352">
    <property type="entry name" value="V-SNARE_C"/>
    <property type="match status" value="1"/>
</dbReference>
<evidence type="ECO:0000256" key="8">
    <source>
        <dbReference type="ARBA" id="ARBA00023136"/>
    </source>
</evidence>
<evidence type="ECO:0000313" key="11">
    <source>
        <dbReference type="EMBL" id="ORC91381.1"/>
    </source>
</evidence>
<dbReference type="InterPro" id="IPR023601">
    <property type="entry name" value="Golgi_SNAP_su1"/>
</dbReference>
<dbReference type="GO" id="GO:0005484">
    <property type="term" value="F:SNAP receptor activity"/>
    <property type="evidence" value="ECO:0007669"/>
    <property type="project" value="TreeGrafter"/>
</dbReference>